<dbReference type="Pfam" id="PF04784">
    <property type="entry name" value="DUF547"/>
    <property type="match status" value="1"/>
</dbReference>
<keyword evidence="8" id="KW-1185">Reference proteome</keyword>
<feature type="region of interest" description="Disordered" evidence="6">
    <location>
        <begin position="1807"/>
        <end position="1845"/>
    </location>
</feature>
<dbReference type="PROSITE" id="PS50178">
    <property type="entry name" value="ZF_FYVE"/>
    <property type="match status" value="1"/>
</dbReference>
<dbReference type="GeneID" id="100197921"/>
<keyword evidence="3 5" id="KW-0863">Zinc-finger</keyword>
<dbReference type="CDD" id="cd15724">
    <property type="entry name" value="FYVE_ZFY26"/>
    <property type="match status" value="1"/>
</dbReference>
<evidence type="ECO:0000313" key="9">
    <source>
        <dbReference type="RefSeq" id="XP_065670038.1"/>
    </source>
</evidence>
<dbReference type="InterPro" id="IPR057946">
    <property type="entry name" value="TPR_ZFYVE26"/>
</dbReference>
<evidence type="ECO:0000259" key="7">
    <source>
        <dbReference type="PROSITE" id="PS50178"/>
    </source>
</evidence>
<organism evidence="8 9">
    <name type="scientific">Hydra vulgaris</name>
    <name type="common">Hydra</name>
    <name type="synonym">Hydra attenuata</name>
    <dbReference type="NCBI Taxonomy" id="6087"/>
    <lineage>
        <taxon>Eukaryota</taxon>
        <taxon>Metazoa</taxon>
        <taxon>Cnidaria</taxon>
        <taxon>Hydrozoa</taxon>
        <taxon>Hydroidolina</taxon>
        <taxon>Anthoathecata</taxon>
        <taxon>Aplanulata</taxon>
        <taxon>Hydridae</taxon>
        <taxon>Hydra</taxon>
    </lineage>
</organism>
<evidence type="ECO:0000256" key="1">
    <source>
        <dbReference type="ARBA" id="ARBA00022553"/>
    </source>
</evidence>
<dbReference type="InterPro" id="IPR000306">
    <property type="entry name" value="Znf_FYVE"/>
</dbReference>
<dbReference type="RefSeq" id="XP_065670038.1">
    <property type="nucleotide sequence ID" value="XM_065813966.1"/>
</dbReference>
<keyword evidence="4" id="KW-0862">Zinc</keyword>
<dbReference type="InterPro" id="IPR013083">
    <property type="entry name" value="Znf_RING/FYVE/PHD"/>
</dbReference>
<dbReference type="Pfam" id="PF25569">
    <property type="entry name" value="TPR_ZFYVE26"/>
    <property type="match status" value="1"/>
</dbReference>
<evidence type="ECO:0000256" key="3">
    <source>
        <dbReference type="ARBA" id="ARBA00022771"/>
    </source>
</evidence>
<keyword evidence="2" id="KW-0479">Metal-binding</keyword>
<dbReference type="Proteomes" id="UP001652625">
    <property type="component" value="Chromosome 12"/>
</dbReference>
<keyword evidence="1" id="KW-0597">Phosphoprotein</keyword>
<dbReference type="PANTHER" id="PTHR46591">
    <property type="entry name" value="ZINC FINGER FYVE DOMAIN-CONTAINING PROTEIN 26"/>
    <property type="match status" value="1"/>
</dbReference>
<evidence type="ECO:0000256" key="2">
    <source>
        <dbReference type="ARBA" id="ARBA00022723"/>
    </source>
</evidence>
<evidence type="ECO:0000256" key="4">
    <source>
        <dbReference type="ARBA" id="ARBA00022833"/>
    </source>
</evidence>
<dbReference type="InterPro" id="IPR017455">
    <property type="entry name" value="Znf_FYVE-rel"/>
</dbReference>
<proteinExistence type="predicted"/>
<evidence type="ECO:0000256" key="6">
    <source>
        <dbReference type="SAM" id="MobiDB-lite"/>
    </source>
</evidence>
<feature type="domain" description="FYVE-type" evidence="7">
    <location>
        <begin position="1871"/>
        <end position="1929"/>
    </location>
</feature>
<sequence>MNLEELEDSFWYRININQYELADALLQVIRNISQDNYNDLLVSLILRKSDYQQRTDSLEEYLHSWIGLREYVKNEVILSQKHVLCPERERNELEFQMILKSNKKEIDAQSANILKELFSCQGSSNKIVSLSQATSFIKKLVACDAELCFNIIELLSHHESIRAFGSRLLKDEVECLLLSDSFEKSLTLLSVGKKYLDHNDKNQMDILKKFLYALLKQNKFEVIDSLSVSLVTKFKLVQFIDIQAQDFILASVKPINSDPGSIELAEIIARAIGYPNMDDWFLLVLLCIDKKLLILQNILDTCFYLVSEGQHKRAASLLSSPCLSPLKNLVLLASWSNCATIDEAVELLDHFHDSKPEKENFLSSSVEKLSNQVNLMQRCFSKMSEIFGSKLDSSIFKLAFCQKELSCALFVLNETNLLKEMKFDSIIDILQMQPVDGFDGSMQSEEINIYCSFTIIRQLLNIIIAPFTGVLKDKNGVILPYSVDLVCDYFHKLKADVEKIEPLELRVELLENIFSLLFLRTEDLKDPEKNGCESPYELTLNSISPSLDSPSICSDNSFSMTNDNFPITTPLNTNQSYEKSEVTQESLKTKFGNILGFIGPSKTFLCEQNIVEKILQLVSECLLAAKSKIVYKSEVDEKENKLRYRLSRLLQYSREAQWRLEIASGFNQSASKSSFQNLLPNSFKNHIIGQMLASPPSLVHLTLRKRETFQAKQVIKMFDLKDDSCVNEVDFIEEFSFVSKNLFQVSQPDTSKKMGSTLDHVRSVASAGKMSFDNIQMINHLLGHSFFINSFSSLLSSLAVCVDLMFHSPLVFNVCKSIFEIIEPKCDTTVHSSDQNLYYQMLNKINGLKCLLNAASLNEMDFFEYLGQIKPLGISSFVLHFPLFMDVEKVSLLNYLIIQGMKLFSNVSNHINSFKNPSNHIKQGQDRTSLTSFSKEFHQIITQYWNVLHATDYFQSLFKYVEKLAALQSDKNKSFRNNEDPFSVFNNDIAKILGALLFKSEVLPNNLESFAKRFHINLVKVIASGCGFSVPLISKSLLFSYNELFKEKVILNSTQEYLLLQKTEDPLFIAEGLLNDFLEMLSDMISSPLTASEICQFAQSSTQDLIKVDIKKLETSIEKKVFFINLYNLLLLHGVLLIVSGKFSIPQKIPLNEILFLLCQSNSLLVILTSFAYQVGDQVYTAFDIYKQLFLSQDDLSSLLLLSNGSIFSPNVEIVTPSNLSDLLKKSLSKHVKFELKKVFLSKTLVTHIHFMDQYVFHSGDNSISLVKMQNVFKHFFTLTDFDTALQDFSTALQDNYEIIVDPIVNQYDQYQTNNDLNFLAESNFKFSNSINDYLVKTSPLAGTMMRLHLKWYSVLQQFSLEYFRHLGFFKSKLMFLEDKLSRFSSLSSNYAVINSFFVEMTLRHSKLLNSISSTYSADVIQEETLYSSLKFHLSQDLIWTMKPSMWSVLLSFLIEYSSFSKQVHMLFDSHLDLLNLLSFDVFDLLVCNAIYEIKVLLEELIGNKYTDNSNISKINDLQFKFKRLLLLIKKPEKQIDIVISYIKLLSAKDATDLLKIWLKSEQLCENMLVVLKKMFSEIEWFEKINKACKINFYDTWYDIKVLFEVNPQNLISRLISIEKYELLDEWKTLFSMKNEHLQQCIEAKLDYLVENCADQLTIFDVLMNIKDLKMCLTICELVLKKRTDSKSYYSKSLLYVIEHMLKHESLSPVLKLACLKNKVGIQCIELMSCEFSDEYKHLQSVPHILLEQLLMNAKITIADQVVNFIRKLGSSEVMLRPLLKDCDDLIEKYASFSLDIKEVDSDKISTPVQSPKVRRKTMKRTPLPSSILQTSPSDQTDQVKERNSSVSYSKEKHEFVPPIESVERSNWVKDSQVRTCMQCNELFNMFNRRHHCRHCGRVVCSTCSDFTCYVQQYKKNERICLVCAQYVYNSPVENVDNNFLVTTTPRALPKSSKTSSEKTSSNFELEKTEWKLYTDPNQNKSVYDNFYYEQAPNAPLCLSIIDLHSNDKAAGGLLVKFCNNLSQHFHSCTEYDFNMIVGIIEFILKHAKLKFSKSGDDGGISMCEFQLSYVEVLKILLAANWREVPSSQDFTNPDCLRMLREKLMEQERFSLALEITNKAGLDLVPVFFKMGMAKLKSGYREEAREHFSHCLTVTQGISGNSFLPNTYYLEKIMRLIESSPLLLHPFHLSRDIIASPVAFLQEQSKSFIGDFGLDKPRYEEILYYLNTYGSHVQTITFFLRHRLLKNAVMFVKDHKCSHEVFTKHLLLPSFKEGCFEQLFEELRMSDSMLRFWEMYFANACKELSRLGYYNCLLELQIAIKDYFRAALTCVRFYLGTNGQPPCSFGDLISRKKYLLNASKYLEVVLKDRSSGFVCHIGASFLGDEKLHANREISISEMKRYLITVNMQMEVTEFMYNLEVTGGKYEGKPIPTLFGNGKERSELAVKILESSSLNGLSLVSRIIQEFKLPAAAIFRHSISKLVQKMQLEQASSILQNIEQNGMVTQQEKDEILMQVVKVISGSDQLKNANHFLKQIKDDVTKIRALILCGRFKDAYLEAVKKDLVFEIQNILDNAKKAQNQKNMVEICEKWLKAYQEKKEKRFNEATGLSKKK</sequence>
<accession>A0ABM4D6V2</accession>
<reference evidence="9" key="1">
    <citation type="submission" date="2025-08" db="UniProtKB">
        <authorList>
            <consortium name="RefSeq"/>
        </authorList>
    </citation>
    <scope>IDENTIFICATION</scope>
</reference>
<dbReference type="SMART" id="SM00064">
    <property type="entry name" value="FYVE"/>
    <property type="match status" value="1"/>
</dbReference>
<name>A0ABM4D6V2_HYDVU</name>
<dbReference type="InterPro" id="IPR006869">
    <property type="entry name" value="DUF547"/>
</dbReference>
<gene>
    <name evidence="9" type="primary">LOC100197921</name>
</gene>
<evidence type="ECO:0000313" key="8">
    <source>
        <dbReference type="Proteomes" id="UP001652625"/>
    </source>
</evidence>
<dbReference type="Gene3D" id="3.30.40.10">
    <property type="entry name" value="Zinc/RING finger domain, C3HC4 (zinc finger)"/>
    <property type="match status" value="1"/>
</dbReference>
<dbReference type="PANTHER" id="PTHR46591:SF1">
    <property type="entry name" value="ZINC FINGER FYVE DOMAIN-CONTAINING PROTEIN 26"/>
    <property type="match status" value="1"/>
</dbReference>
<dbReference type="SUPFAM" id="SSF57903">
    <property type="entry name" value="FYVE/PHD zinc finger"/>
    <property type="match status" value="1"/>
</dbReference>
<dbReference type="InterPro" id="IPR011011">
    <property type="entry name" value="Znf_FYVE_PHD"/>
</dbReference>
<dbReference type="InterPro" id="IPR028730">
    <property type="entry name" value="ZFYVE26"/>
</dbReference>
<feature type="compositionally biased region" description="Polar residues" evidence="6">
    <location>
        <begin position="1824"/>
        <end position="1837"/>
    </location>
</feature>
<dbReference type="Pfam" id="PF01363">
    <property type="entry name" value="FYVE"/>
    <property type="match status" value="1"/>
</dbReference>
<protein>
    <submittedName>
        <fullName evidence="9">Uncharacterized protein LOC100197921 isoform X4</fullName>
    </submittedName>
</protein>
<evidence type="ECO:0000256" key="5">
    <source>
        <dbReference type="PROSITE-ProRule" id="PRU00091"/>
    </source>
</evidence>